<dbReference type="Proteomes" id="UP000615755">
    <property type="component" value="Unassembled WGS sequence"/>
</dbReference>
<name>A0ABR9E5K6_9GAMM</name>
<evidence type="ECO:0008006" key="3">
    <source>
        <dbReference type="Google" id="ProtNLM"/>
    </source>
</evidence>
<evidence type="ECO:0000313" key="1">
    <source>
        <dbReference type="EMBL" id="MBE0366284.1"/>
    </source>
</evidence>
<accession>A0ABR9E5K6</accession>
<keyword evidence="2" id="KW-1185">Reference proteome</keyword>
<evidence type="ECO:0000313" key="2">
    <source>
        <dbReference type="Proteomes" id="UP000615755"/>
    </source>
</evidence>
<dbReference type="EMBL" id="AQGV01000009">
    <property type="protein sequence ID" value="MBE0366284.1"/>
    <property type="molecule type" value="Genomic_DNA"/>
</dbReference>
<reference evidence="1 2" key="1">
    <citation type="submission" date="2015-03" db="EMBL/GenBank/DDBJ databases">
        <title>Genome sequence of Pseudoalteromonas aurantia.</title>
        <authorList>
            <person name="Xie B.-B."/>
            <person name="Rong J.-C."/>
            <person name="Qin Q.-L."/>
            <person name="Zhang Y.-Z."/>
        </authorList>
    </citation>
    <scope>NUCLEOTIDE SEQUENCE [LARGE SCALE GENOMIC DNA]</scope>
    <source>
        <strain evidence="1 2">208</strain>
    </source>
</reference>
<proteinExistence type="predicted"/>
<comment type="caution">
    <text evidence="1">The sequence shown here is derived from an EMBL/GenBank/DDBJ whole genome shotgun (WGS) entry which is preliminary data.</text>
</comment>
<sequence>MQYKKPSTLIRINKKSVNDTKSCYYRNEIAESSQTQIQAGNAFHQL</sequence>
<gene>
    <name evidence="1" type="ORF">PAUR_a3257</name>
</gene>
<organism evidence="1 2">
    <name type="scientific">Pseudoalteromonas aurantia 208</name>
    <dbReference type="NCBI Taxonomy" id="1314867"/>
    <lineage>
        <taxon>Bacteria</taxon>
        <taxon>Pseudomonadati</taxon>
        <taxon>Pseudomonadota</taxon>
        <taxon>Gammaproteobacteria</taxon>
        <taxon>Alteromonadales</taxon>
        <taxon>Pseudoalteromonadaceae</taxon>
        <taxon>Pseudoalteromonas</taxon>
    </lineage>
</organism>
<protein>
    <recommendedName>
        <fullName evidence="3">Orphan protein</fullName>
    </recommendedName>
</protein>